<dbReference type="Proteomes" id="UP000035068">
    <property type="component" value="Unassembled WGS sequence"/>
</dbReference>
<dbReference type="Pfam" id="PF00512">
    <property type="entry name" value="HisKA"/>
    <property type="match status" value="1"/>
</dbReference>
<keyword evidence="6" id="KW-0812">Transmembrane</keyword>
<keyword evidence="8" id="KW-0418">Kinase</keyword>
<comment type="caution">
    <text evidence="16">The sequence shown here is derived from an EMBL/GenBank/DDBJ whole genome shotgun (WGS) entry which is preliminary data.</text>
</comment>
<keyword evidence="12" id="KW-0472">Membrane</keyword>
<dbReference type="GO" id="GO:0030295">
    <property type="term" value="F:protein kinase activator activity"/>
    <property type="evidence" value="ECO:0007669"/>
    <property type="project" value="TreeGrafter"/>
</dbReference>
<evidence type="ECO:0000256" key="10">
    <source>
        <dbReference type="ARBA" id="ARBA00022989"/>
    </source>
</evidence>
<dbReference type="GO" id="GO:0000155">
    <property type="term" value="F:phosphorelay sensor kinase activity"/>
    <property type="evidence" value="ECO:0007669"/>
    <property type="project" value="InterPro"/>
</dbReference>
<evidence type="ECO:0000256" key="12">
    <source>
        <dbReference type="ARBA" id="ARBA00023136"/>
    </source>
</evidence>
<evidence type="ECO:0000256" key="5">
    <source>
        <dbReference type="ARBA" id="ARBA00022679"/>
    </source>
</evidence>
<evidence type="ECO:0000256" key="1">
    <source>
        <dbReference type="ARBA" id="ARBA00000085"/>
    </source>
</evidence>
<dbReference type="InterPro" id="IPR005467">
    <property type="entry name" value="His_kinase_dom"/>
</dbReference>
<dbReference type="SMART" id="SM00388">
    <property type="entry name" value="HisKA"/>
    <property type="match status" value="1"/>
</dbReference>
<dbReference type="PANTHER" id="PTHR42878:SF7">
    <property type="entry name" value="SENSOR HISTIDINE KINASE GLRK"/>
    <property type="match status" value="1"/>
</dbReference>
<dbReference type="SUPFAM" id="SSF47384">
    <property type="entry name" value="Homodimeric domain of signal transducing histidine kinase"/>
    <property type="match status" value="1"/>
</dbReference>
<dbReference type="InterPro" id="IPR036097">
    <property type="entry name" value="HisK_dim/P_sf"/>
</dbReference>
<accession>A0A0C2HTE2</accession>
<dbReference type="GO" id="GO:0006355">
    <property type="term" value="P:regulation of DNA-templated transcription"/>
    <property type="evidence" value="ECO:0007669"/>
    <property type="project" value="InterPro"/>
</dbReference>
<evidence type="ECO:0000256" key="13">
    <source>
        <dbReference type="SAM" id="Coils"/>
    </source>
</evidence>
<keyword evidence="7" id="KW-0547">Nucleotide-binding</keyword>
<evidence type="ECO:0000256" key="7">
    <source>
        <dbReference type="ARBA" id="ARBA00022741"/>
    </source>
</evidence>
<evidence type="ECO:0000256" key="8">
    <source>
        <dbReference type="ARBA" id="ARBA00022777"/>
    </source>
</evidence>
<comment type="subcellular location">
    <subcellularLocation>
        <location evidence="2">Membrane</location>
        <topology evidence="2">Multi-pass membrane protein</topology>
    </subcellularLocation>
</comment>
<dbReference type="Pfam" id="PF02518">
    <property type="entry name" value="HATPase_c"/>
    <property type="match status" value="1"/>
</dbReference>
<keyword evidence="5" id="KW-0808">Transferase</keyword>
<dbReference type="Gene3D" id="3.30.565.10">
    <property type="entry name" value="Histidine kinase-like ATPase, C-terminal domain"/>
    <property type="match status" value="1"/>
</dbReference>
<gene>
    <name evidence="16" type="ORF">GFER_12595</name>
</gene>
<dbReference type="EC" id="2.7.13.3" evidence="3"/>
<dbReference type="RefSeq" id="WP_040100040.1">
    <property type="nucleotide sequence ID" value="NZ_JWJD01000005.1"/>
</dbReference>
<dbReference type="InterPro" id="IPR000014">
    <property type="entry name" value="PAS"/>
</dbReference>
<evidence type="ECO:0000313" key="17">
    <source>
        <dbReference type="Proteomes" id="UP000035068"/>
    </source>
</evidence>
<keyword evidence="17" id="KW-1185">Reference proteome</keyword>
<evidence type="ECO:0000259" key="14">
    <source>
        <dbReference type="PROSITE" id="PS50109"/>
    </source>
</evidence>
<dbReference type="InterPro" id="IPR036890">
    <property type="entry name" value="HATPase_C_sf"/>
</dbReference>
<dbReference type="GO" id="GO:0000156">
    <property type="term" value="F:phosphorelay response regulator activity"/>
    <property type="evidence" value="ECO:0007669"/>
    <property type="project" value="TreeGrafter"/>
</dbReference>
<dbReference type="Pfam" id="PF00989">
    <property type="entry name" value="PAS"/>
    <property type="match status" value="1"/>
</dbReference>
<sequence length="530" mass="59610">MDVAREMDLLGYLGMDSRFARSLVETAQIVILVLDAQGRIVYFNPYTERLTGYSLPEVRGQDWCELFVPQAEREKIQQLLQEVVAGTPGRGNVNGVMTRGGAVVQVEWHDDLLRDASGRLLGVLSIGCDISARLACERSLEDHRRQLEAQVAERTADLLEANRQLKREVAARRRTEKNLAQTSLQLETILDAIPDIIGVLRPDFKVERYNRAGYEFFGLEPQDVIGRHCYGLIGREESCDVCPAREVLQTSKPASKEVYDAERKRWYDVRAYPVFGQKGRIRYIIEHLRDVTREREVDQLKSEFISTAAHELRTPLAAVTGFSELLLVRGDLSADEQREFLSYIHDKSWALTRIVESLLDISRAESGRHPPLNPFPCRVGDLIRQVEPVLEAGSKGHDYRFELEDEDFELIVDRQRIGQVLENLVTNALKYSPNGGLIKIRGTRGEEDYLITVSDQGIGMTPAEVERIFDKFYRADSSNSAVSGIGLGMNIVKTLVKAHGGRIWVESRPGVGTSVSFTLPLEFPGLAPQG</sequence>
<keyword evidence="13" id="KW-0175">Coiled coil</keyword>
<name>A0A0C2HTE2_9BACT</name>
<dbReference type="PANTHER" id="PTHR42878">
    <property type="entry name" value="TWO-COMPONENT HISTIDINE KINASE"/>
    <property type="match status" value="1"/>
</dbReference>
<evidence type="ECO:0000256" key="11">
    <source>
        <dbReference type="ARBA" id="ARBA00023012"/>
    </source>
</evidence>
<dbReference type="CDD" id="cd00075">
    <property type="entry name" value="HATPase"/>
    <property type="match status" value="1"/>
</dbReference>
<dbReference type="Gene3D" id="3.30.450.20">
    <property type="entry name" value="PAS domain"/>
    <property type="match status" value="2"/>
</dbReference>
<organism evidence="16 17">
    <name type="scientific">Geoalkalibacter ferrihydriticus DSM 17813</name>
    <dbReference type="NCBI Taxonomy" id="1121915"/>
    <lineage>
        <taxon>Bacteria</taxon>
        <taxon>Pseudomonadati</taxon>
        <taxon>Thermodesulfobacteriota</taxon>
        <taxon>Desulfuromonadia</taxon>
        <taxon>Desulfuromonadales</taxon>
        <taxon>Geoalkalibacteraceae</taxon>
        <taxon>Geoalkalibacter</taxon>
    </lineage>
</organism>
<dbReference type="NCBIfam" id="TIGR00229">
    <property type="entry name" value="sensory_box"/>
    <property type="match status" value="2"/>
</dbReference>
<feature type="domain" description="PAS" evidence="15">
    <location>
        <begin position="182"/>
        <end position="227"/>
    </location>
</feature>
<dbReference type="AlphaFoldDB" id="A0A0C2HTE2"/>
<dbReference type="Pfam" id="PF08448">
    <property type="entry name" value="PAS_4"/>
    <property type="match status" value="1"/>
</dbReference>
<evidence type="ECO:0000259" key="15">
    <source>
        <dbReference type="PROSITE" id="PS50112"/>
    </source>
</evidence>
<keyword evidence="9" id="KW-0067">ATP-binding</keyword>
<feature type="domain" description="PAS" evidence="15">
    <location>
        <begin position="16"/>
        <end position="87"/>
    </location>
</feature>
<dbReference type="CDD" id="cd00130">
    <property type="entry name" value="PAS"/>
    <property type="match status" value="2"/>
</dbReference>
<dbReference type="SUPFAM" id="SSF55785">
    <property type="entry name" value="PYP-like sensor domain (PAS domain)"/>
    <property type="match status" value="2"/>
</dbReference>
<dbReference type="InterPro" id="IPR013656">
    <property type="entry name" value="PAS_4"/>
</dbReference>
<dbReference type="InterPro" id="IPR050351">
    <property type="entry name" value="BphY/WalK/GraS-like"/>
</dbReference>
<comment type="catalytic activity">
    <reaction evidence="1">
        <text>ATP + protein L-histidine = ADP + protein N-phospho-L-histidine.</text>
        <dbReference type="EC" id="2.7.13.3"/>
    </reaction>
</comment>
<dbReference type="InterPro" id="IPR004358">
    <property type="entry name" value="Sig_transdc_His_kin-like_C"/>
</dbReference>
<dbReference type="FunFam" id="3.30.565.10:FF:000006">
    <property type="entry name" value="Sensor histidine kinase WalK"/>
    <property type="match status" value="1"/>
</dbReference>
<evidence type="ECO:0000256" key="2">
    <source>
        <dbReference type="ARBA" id="ARBA00004141"/>
    </source>
</evidence>
<keyword evidence="10" id="KW-1133">Transmembrane helix</keyword>
<feature type="coiled-coil region" evidence="13">
    <location>
        <begin position="144"/>
        <end position="178"/>
    </location>
</feature>
<dbReference type="SMART" id="SM00091">
    <property type="entry name" value="PAS"/>
    <property type="match status" value="2"/>
</dbReference>
<dbReference type="GO" id="GO:0007234">
    <property type="term" value="P:osmosensory signaling via phosphorelay pathway"/>
    <property type="evidence" value="ECO:0007669"/>
    <property type="project" value="TreeGrafter"/>
</dbReference>
<dbReference type="InterPro" id="IPR035965">
    <property type="entry name" value="PAS-like_dom_sf"/>
</dbReference>
<dbReference type="InterPro" id="IPR003661">
    <property type="entry name" value="HisK_dim/P_dom"/>
</dbReference>
<evidence type="ECO:0000313" key="16">
    <source>
        <dbReference type="EMBL" id="KIH76082.1"/>
    </source>
</evidence>
<protein>
    <recommendedName>
        <fullName evidence="3">histidine kinase</fullName>
        <ecNumber evidence="3">2.7.13.3</ecNumber>
    </recommendedName>
</protein>
<evidence type="ECO:0000256" key="6">
    <source>
        <dbReference type="ARBA" id="ARBA00022692"/>
    </source>
</evidence>
<evidence type="ECO:0000256" key="9">
    <source>
        <dbReference type="ARBA" id="ARBA00022840"/>
    </source>
</evidence>
<keyword evidence="4" id="KW-0597">Phosphoprotein</keyword>
<dbReference type="Gene3D" id="1.10.287.130">
    <property type="match status" value="1"/>
</dbReference>
<dbReference type="InterPro" id="IPR003594">
    <property type="entry name" value="HATPase_dom"/>
</dbReference>
<dbReference type="SUPFAM" id="SSF55874">
    <property type="entry name" value="ATPase domain of HSP90 chaperone/DNA topoisomerase II/histidine kinase"/>
    <property type="match status" value="1"/>
</dbReference>
<feature type="domain" description="Histidine kinase" evidence="14">
    <location>
        <begin position="307"/>
        <end position="523"/>
    </location>
</feature>
<dbReference type="GO" id="GO:0016020">
    <property type="term" value="C:membrane"/>
    <property type="evidence" value="ECO:0007669"/>
    <property type="project" value="UniProtKB-SubCell"/>
</dbReference>
<dbReference type="InterPro" id="IPR013767">
    <property type="entry name" value="PAS_fold"/>
</dbReference>
<dbReference type="PROSITE" id="PS50112">
    <property type="entry name" value="PAS"/>
    <property type="match status" value="2"/>
</dbReference>
<evidence type="ECO:0000256" key="4">
    <source>
        <dbReference type="ARBA" id="ARBA00022553"/>
    </source>
</evidence>
<dbReference type="PRINTS" id="PR00344">
    <property type="entry name" value="BCTRLSENSOR"/>
</dbReference>
<dbReference type="PROSITE" id="PS50109">
    <property type="entry name" value="HIS_KIN"/>
    <property type="match status" value="1"/>
</dbReference>
<dbReference type="EMBL" id="JWJD01000005">
    <property type="protein sequence ID" value="KIH76082.1"/>
    <property type="molecule type" value="Genomic_DNA"/>
</dbReference>
<reference evidence="16 17" key="1">
    <citation type="submission" date="2014-12" db="EMBL/GenBank/DDBJ databases">
        <title>Genomes of Geoalkalibacter ferrihydriticus and Geoalkalibacter subterraneus, two haloalkaliphilic metal-reducing members of the Geobacteraceae.</title>
        <authorList>
            <person name="Badalamenti J.P."/>
            <person name="Torres C.I."/>
            <person name="Krajmalnik-Brown R."/>
            <person name="Bond D.R."/>
        </authorList>
    </citation>
    <scope>NUCLEOTIDE SEQUENCE [LARGE SCALE GENOMIC DNA]</scope>
    <source>
        <strain evidence="16 17">DSM 17813</strain>
    </source>
</reference>
<dbReference type="CDD" id="cd00082">
    <property type="entry name" value="HisKA"/>
    <property type="match status" value="1"/>
</dbReference>
<keyword evidence="11" id="KW-0902">Two-component regulatory system</keyword>
<dbReference type="SMART" id="SM00387">
    <property type="entry name" value="HATPase_c"/>
    <property type="match status" value="1"/>
</dbReference>
<evidence type="ECO:0000256" key="3">
    <source>
        <dbReference type="ARBA" id="ARBA00012438"/>
    </source>
</evidence>
<proteinExistence type="predicted"/>